<comment type="caution">
    <text evidence="4">The sequence shown here is derived from an EMBL/GenBank/DDBJ whole genome shotgun (WGS) entry which is preliminary data.</text>
</comment>
<dbReference type="InterPro" id="IPR011761">
    <property type="entry name" value="ATP-grasp"/>
</dbReference>
<keyword evidence="2" id="KW-1133">Transmembrane helix</keyword>
<evidence type="ECO:0000313" key="4">
    <source>
        <dbReference type="EMBL" id="KAL3421851.1"/>
    </source>
</evidence>
<proteinExistence type="predicted"/>
<accession>A0ABR4PFT2</accession>
<evidence type="ECO:0000259" key="3">
    <source>
        <dbReference type="PROSITE" id="PS50975"/>
    </source>
</evidence>
<reference evidence="4 5" key="1">
    <citation type="submission" date="2024-06" db="EMBL/GenBank/DDBJ databases">
        <title>Complete genome of Phlyctema vagabunda strain 19-DSS-EL-015.</title>
        <authorList>
            <person name="Fiorenzani C."/>
        </authorList>
    </citation>
    <scope>NUCLEOTIDE SEQUENCE [LARGE SCALE GENOMIC DNA]</scope>
    <source>
        <strain evidence="4 5">19-DSS-EL-015</strain>
    </source>
</reference>
<evidence type="ECO:0000313" key="5">
    <source>
        <dbReference type="Proteomes" id="UP001629113"/>
    </source>
</evidence>
<feature type="domain" description="ATP-grasp" evidence="3">
    <location>
        <begin position="184"/>
        <end position="394"/>
    </location>
</feature>
<keyword evidence="5" id="KW-1185">Reference proteome</keyword>
<dbReference type="SUPFAM" id="SSF56059">
    <property type="entry name" value="Glutathione synthetase ATP-binding domain-like"/>
    <property type="match status" value="1"/>
</dbReference>
<evidence type="ECO:0000256" key="2">
    <source>
        <dbReference type="SAM" id="Phobius"/>
    </source>
</evidence>
<feature type="transmembrane region" description="Helical" evidence="2">
    <location>
        <begin position="20"/>
        <end position="39"/>
    </location>
</feature>
<protein>
    <recommendedName>
        <fullName evidence="3">ATP-grasp domain-containing protein</fullName>
    </recommendedName>
</protein>
<dbReference type="Gene3D" id="3.30.470.20">
    <property type="entry name" value="ATP-grasp fold, B domain"/>
    <property type="match status" value="1"/>
</dbReference>
<name>A0ABR4PFT2_9HELO</name>
<keyword evidence="2" id="KW-0812">Transmembrane</keyword>
<evidence type="ECO:0000256" key="1">
    <source>
        <dbReference type="PROSITE-ProRule" id="PRU00409"/>
    </source>
</evidence>
<keyword evidence="2" id="KW-0472">Membrane</keyword>
<dbReference type="PROSITE" id="PS50975">
    <property type="entry name" value="ATP_GRASP"/>
    <property type="match status" value="1"/>
</dbReference>
<sequence length="506" mass="56108">MPLSSTSPAYLHIAQNLSLVFLSILLIPLCGIIAIVSYVSSNFTSPKSPHQSAKSCARVLVTGVGMSKGLFLARAFYLDGNFVVGADFEPYMVPVSGRFSRSLARFYRLSRPSSSTEAASKQYTAQLIEIIRTERIELWVSCSGVATALEDGIAADAVERETNCKVVQFSKDLTETLHDKYTFIENTQRVGLNVPETHLVASQEEALSKLHQDHSDKESSKRFILKPVGMDDSSRADMTLLPLGSLLKTRTHLERFRLAPSRPFVLQQYVAGLEYCTHALVLDGRVRAFVACPSADMLMHYETLPAQGVLSKAMARYTQEYVESMSDQVTGHFSLDFIVDSGYSPGAAASEEQQIEGLLKNIYPIECNPRAHTAVVLFGSKSRQLSQIYLSLLPSSASRDSGPSTLQPEDTSGSGVYWLGHDVVTRVSLPLLSLASGHISPKAFYSNINEFVTHLLYWRDGTFEVWDPWPAFWLYVLYWPAMFLLSVIKGSWWSKCNVSTGKMFGC</sequence>
<gene>
    <name evidence="4" type="ORF">PVAG01_06007</name>
</gene>
<dbReference type="EMBL" id="JBFCZG010000005">
    <property type="protein sequence ID" value="KAL3421851.1"/>
    <property type="molecule type" value="Genomic_DNA"/>
</dbReference>
<keyword evidence="1" id="KW-0067">ATP-binding</keyword>
<feature type="transmembrane region" description="Helical" evidence="2">
    <location>
        <begin position="472"/>
        <end position="493"/>
    </location>
</feature>
<organism evidence="4 5">
    <name type="scientific">Phlyctema vagabunda</name>
    <dbReference type="NCBI Taxonomy" id="108571"/>
    <lineage>
        <taxon>Eukaryota</taxon>
        <taxon>Fungi</taxon>
        <taxon>Dikarya</taxon>
        <taxon>Ascomycota</taxon>
        <taxon>Pezizomycotina</taxon>
        <taxon>Leotiomycetes</taxon>
        <taxon>Helotiales</taxon>
        <taxon>Dermateaceae</taxon>
        <taxon>Phlyctema</taxon>
    </lineage>
</organism>
<dbReference type="Proteomes" id="UP001629113">
    <property type="component" value="Unassembled WGS sequence"/>
</dbReference>
<keyword evidence="1" id="KW-0547">Nucleotide-binding</keyword>